<reference evidence="1 2" key="1">
    <citation type="journal article" date="2016" name="Nat. Commun.">
        <title>Thousands of microbial genomes shed light on interconnected biogeochemical processes in an aquifer system.</title>
        <authorList>
            <person name="Anantharaman K."/>
            <person name="Brown C.T."/>
            <person name="Hug L.A."/>
            <person name="Sharon I."/>
            <person name="Castelle C.J."/>
            <person name="Probst A.J."/>
            <person name="Thomas B.C."/>
            <person name="Singh A."/>
            <person name="Wilkins M.J."/>
            <person name="Karaoz U."/>
            <person name="Brodie E.L."/>
            <person name="Williams K.H."/>
            <person name="Hubbard S.S."/>
            <person name="Banfield J.F."/>
        </authorList>
    </citation>
    <scope>NUCLEOTIDE SEQUENCE [LARGE SCALE GENOMIC DNA]</scope>
</reference>
<proteinExistence type="predicted"/>
<gene>
    <name evidence="1" type="ORF">A3C71_01310</name>
</gene>
<dbReference type="Proteomes" id="UP000178197">
    <property type="component" value="Unassembled WGS sequence"/>
</dbReference>
<organism evidence="1 2">
    <name type="scientific">Candidatus Yanofskybacteria bacterium RIFCSPHIGHO2_02_FULL_43_15c</name>
    <dbReference type="NCBI Taxonomy" id="1802679"/>
    <lineage>
        <taxon>Bacteria</taxon>
        <taxon>Candidatus Yanofskyibacteriota</taxon>
    </lineage>
</organism>
<name>A0A1F8FIA4_9BACT</name>
<dbReference type="EMBL" id="MGJT01000013">
    <property type="protein sequence ID" value="OGN12834.1"/>
    <property type="molecule type" value="Genomic_DNA"/>
</dbReference>
<comment type="caution">
    <text evidence="1">The sequence shown here is derived from an EMBL/GenBank/DDBJ whole genome shotgun (WGS) entry which is preliminary data.</text>
</comment>
<evidence type="ECO:0000313" key="1">
    <source>
        <dbReference type="EMBL" id="OGN12834.1"/>
    </source>
</evidence>
<protein>
    <submittedName>
        <fullName evidence="1">Uncharacterized protein</fullName>
    </submittedName>
</protein>
<accession>A0A1F8FIA4</accession>
<dbReference type="AlphaFoldDB" id="A0A1F8FIA4"/>
<sequence length="85" mass="9632">MTTSIIEIRASDGLYPATFDGINDAIKAYRFDQKQTDKWVTAVFENGDRMHFPVRSNGNNDVAKEAAKIAHFLRIEHNPNCCLEC</sequence>
<evidence type="ECO:0000313" key="2">
    <source>
        <dbReference type="Proteomes" id="UP000178197"/>
    </source>
</evidence>